<evidence type="ECO:0000313" key="4">
    <source>
        <dbReference type="Proteomes" id="UP000007809"/>
    </source>
</evidence>
<dbReference type="AlphaFoldDB" id="F4CUZ5"/>
<accession>F4CUZ5</accession>
<dbReference type="InterPro" id="IPR035166">
    <property type="entry name" value="DUF5336"/>
</dbReference>
<dbReference type="STRING" id="675635.Psed_5330"/>
<proteinExistence type="predicted"/>
<protein>
    <submittedName>
        <fullName evidence="3">Antigen 34 kDa family protein</fullName>
    </submittedName>
</protein>
<feature type="transmembrane region" description="Helical" evidence="2">
    <location>
        <begin position="20"/>
        <end position="45"/>
    </location>
</feature>
<feature type="compositionally biased region" description="Pro residues" evidence="1">
    <location>
        <begin position="221"/>
        <end position="230"/>
    </location>
</feature>
<evidence type="ECO:0000256" key="2">
    <source>
        <dbReference type="SAM" id="Phobius"/>
    </source>
</evidence>
<dbReference type="RefSeq" id="WP_013677370.1">
    <property type="nucleotide sequence ID" value="NC_015312.1"/>
</dbReference>
<feature type="compositionally biased region" description="Polar residues" evidence="1">
    <location>
        <begin position="245"/>
        <end position="256"/>
    </location>
</feature>
<feature type="region of interest" description="Disordered" evidence="1">
    <location>
        <begin position="142"/>
        <end position="262"/>
    </location>
</feature>
<dbReference type="HOGENOM" id="CLU_1061164_0_0_11"/>
<evidence type="ECO:0000256" key="1">
    <source>
        <dbReference type="SAM" id="MobiDB-lite"/>
    </source>
</evidence>
<dbReference type="KEGG" id="pdx:Psed_5330"/>
<keyword evidence="2" id="KW-0472">Membrane</keyword>
<keyword evidence="2" id="KW-0812">Transmembrane</keyword>
<name>F4CUZ5_PSEUX</name>
<feature type="compositionally biased region" description="Low complexity" evidence="1">
    <location>
        <begin position="231"/>
        <end position="243"/>
    </location>
</feature>
<feature type="transmembrane region" description="Helical" evidence="2">
    <location>
        <begin position="109"/>
        <end position="133"/>
    </location>
</feature>
<feature type="transmembrane region" description="Helical" evidence="2">
    <location>
        <begin position="66"/>
        <end position="89"/>
    </location>
</feature>
<reference evidence="3 4" key="1">
    <citation type="journal article" date="2011" name="J. Bacteriol.">
        <title>Genome sequence of the 1,4-dioxane-degrading Pseudonocardia dioxanivorans strain CB1190.</title>
        <authorList>
            <person name="Sales C.M."/>
            <person name="Mahendra S."/>
            <person name="Grostern A."/>
            <person name="Parales R.E."/>
            <person name="Goodwin L.A."/>
            <person name="Woyke T."/>
            <person name="Nolan M."/>
            <person name="Lapidus A."/>
            <person name="Chertkov O."/>
            <person name="Ovchinnikova G."/>
            <person name="Sczyrba A."/>
            <person name="Alvarez-Cohen L."/>
        </authorList>
    </citation>
    <scope>NUCLEOTIDE SEQUENCE [LARGE SCALE GENOMIC DNA]</scope>
    <source>
        <strain evidence="4">ATCC 55486 / DSM 44775 / JCM 13855 / CB1190</strain>
    </source>
</reference>
<keyword evidence="4" id="KW-1185">Reference proteome</keyword>
<evidence type="ECO:0000313" key="3">
    <source>
        <dbReference type="EMBL" id="AEA27464.1"/>
    </source>
</evidence>
<feature type="compositionally biased region" description="Pro residues" evidence="1">
    <location>
        <begin position="142"/>
        <end position="164"/>
    </location>
</feature>
<sequence length="262" mass="25920">MTQQTEQPANAGLAGPARLAALGVGALGIVVYLCSFSSAFLLYLVQGQQLLMIGGLLVAAAAIRRGLLIPGAVVTVVGALAVLQAVLFGNSVAGLLGSFGGSAGASLPAIMIVVLVLALLQAAGAVLVVLFDLGIVKPPAPRPATPQGYGPPPGYGQPGQPGPQPYGGYQGGYVQQQPPGYAPPPPYAPQQPAGGFGQPPAPSTYGAHGWGGSQQPTGPQATPPAPPPGQSPTGSQPAGSPPAEATQTLSTGENRPQTPPQQ</sequence>
<organism evidence="3 4">
    <name type="scientific">Pseudonocardia dioxanivorans (strain ATCC 55486 / DSM 44775 / JCM 13855 / CB1190)</name>
    <dbReference type="NCBI Taxonomy" id="675635"/>
    <lineage>
        <taxon>Bacteria</taxon>
        <taxon>Bacillati</taxon>
        <taxon>Actinomycetota</taxon>
        <taxon>Actinomycetes</taxon>
        <taxon>Pseudonocardiales</taxon>
        <taxon>Pseudonocardiaceae</taxon>
        <taxon>Pseudonocardia</taxon>
    </lineage>
</organism>
<feature type="compositionally biased region" description="Pro residues" evidence="1">
    <location>
        <begin position="180"/>
        <end position="189"/>
    </location>
</feature>
<dbReference type="EMBL" id="CP002593">
    <property type="protein sequence ID" value="AEA27464.1"/>
    <property type="molecule type" value="Genomic_DNA"/>
</dbReference>
<dbReference type="Proteomes" id="UP000007809">
    <property type="component" value="Chromosome"/>
</dbReference>
<keyword evidence="2" id="KW-1133">Transmembrane helix</keyword>
<gene>
    <name evidence="3" type="ordered locus">Psed_5330</name>
</gene>
<dbReference type="Pfam" id="PF17270">
    <property type="entry name" value="DUF5336"/>
    <property type="match status" value="1"/>
</dbReference>